<dbReference type="CDD" id="cd13296">
    <property type="entry name" value="PH2_MyoX"/>
    <property type="match status" value="1"/>
</dbReference>
<dbReference type="GO" id="GO:0005524">
    <property type="term" value="F:ATP binding"/>
    <property type="evidence" value="ECO:0007669"/>
    <property type="project" value="UniProtKB-UniRule"/>
</dbReference>
<dbReference type="Gene3D" id="1.10.10.820">
    <property type="match status" value="1"/>
</dbReference>
<feature type="domain" description="Myosin motor" evidence="32">
    <location>
        <begin position="53"/>
        <end position="685"/>
    </location>
</feature>
<feature type="domain" description="PH" evidence="29">
    <location>
        <begin position="1213"/>
        <end position="1318"/>
    </location>
</feature>
<evidence type="ECO:0000259" key="31">
    <source>
        <dbReference type="PROSITE" id="PS51016"/>
    </source>
</evidence>
<dbReference type="GO" id="GO:0032433">
    <property type="term" value="C:filopodium tip"/>
    <property type="evidence" value="ECO:0007669"/>
    <property type="project" value="UniProtKB-SubCell"/>
</dbReference>
<dbReference type="SMART" id="SM00233">
    <property type="entry name" value="PH"/>
    <property type="match status" value="2"/>
</dbReference>
<dbReference type="Pfam" id="PF00169">
    <property type="entry name" value="PH"/>
    <property type="match status" value="2"/>
</dbReference>
<dbReference type="GO" id="GO:0001726">
    <property type="term" value="C:ruffle"/>
    <property type="evidence" value="ECO:0007669"/>
    <property type="project" value="UniProtKB-SubCell"/>
</dbReference>
<dbReference type="PROSITE" id="PS50003">
    <property type="entry name" value="PH_DOMAIN"/>
    <property type="match status" value="2"/>
</dbReference>
<dbReference type="GO" id="GO:0030027">
    <property type="term" value="C:lamellipodium"/>
    <property type="evidence" value="ECO:0007669"/>
    <property type="project" value="UniProtKB-SubCell"/>
</dbReference>
<dbReference type="FunFam" id="2.30.29.30:FF:000196">
    <property type="entry name" value="unconventional myosin-X"/>
    <property type="match status" value="1"/>
</dbReference>
<dbReference type="GO" id="GO:0005938">
    <property type="term" value="C:cell cortex"/>
    <property type="evidence" value="ECO:0007669"/>
    <property type="project" value="UniProtKB-SubCell"/>
</dbReference>
<dbReference type="Pfam" id="PF16735">
    <property type="entry name" value="MYO10_CC"/>
    <property type="match status" value="1"/>
</dbReference>
<dbReference type="GO" id="GO:0016459">
    <property type="term" value="C:myosin complex"/>
    <property type="evidence" value="ECO:0007669"/>
    <property type="project" value="UniProtKB-KW"/>
</dbReference>
<dbReference type="SMART" id="SM00015">
    <property type="entry name" value="IQ"/>
    <property type="match status" value="3"/>
</dbReference>
<evidence type="ECO:0000259" key="29">
    <source>
        <dbReference type="PROSITE" id="PS50003"/>
    </source>
</evidence>
<dbReference type="GO" id="GO:0030705">
    <property type="term" value="P:cytoskeleton-dependent intracellular transport"/>
    <property type="evidence" value="ECO:0007669"/>
    <property type="project" value="TreeGrafter"/>
</dbReference>
<protein>
    <recommendedName>
        <fullName evidence="25">Unconventional myosin-X</fullName>
    </recommendedName>
    <alternativeName>
        <fullName evidence="26">Unconventional myosin-10</fullName>
    </alternativeName>
</protein>
<dbReference type="InterPro" id="IPR019748">
    <property type="entry name" value="FERM_central"/>
</dbReference>
<evidence type="ECO:0000256" key="17">
    <source>
        <dbReference type="ARBA" id="ARBA00022990"/>
    </source>
</evidence>
<dbReference type="PROSITE" id="PS50096">
    <property type="entry name" value="IQ"/>
    <property type="match status" value="2"/>
</dbReference>
<gene>
    <name evidence="33" type="primary">MYO10</name>
</gene>
<dbReference type="FunFam" id="2.30.29.30:FF:000195">
    <property type="entry name" value="Unconventional myosin-X"/>
    <property type="match status" value="1"/>
</dbReference>
<sequence length="1879" mass="217298">IFLYFTKGFVHRHWLVHIIFFLVCIHSVHQVFTYKQSTITHQKVTAMHPMNEEGVDDMATLTELHGGSIMHNLYQRYKRNQIYTYIGSIIASVNPYKTIAGLYEHAAMDLCILFFSGESGAGKTESTKLILKFLSVISQQSLELSLKEKTSCVEQAILESSPIMEAFGNAKTVYNNNSSRFGKFVQLNICQKGNIQGGRIVDCILFHFIVRQNPGERNYHIFYALLAGLEHEQREEFYLSVPENYHYLSQSGCVEDKTISDQESFREEVREVLRLLAGVLHLGNIEFITAGGAQVSFKTALGRSAELLGLDPAQLTDALTQRSMFLRGEEILTPLTVQQAEDSRDSLAMALYARCFEWVIKKINSRIKGKDDFKSIGILDIFGFENFEVNHFEQFNINYANEKLQEYFNKHIFSLEQLEYSREGLVWEDIDWIDNGECLDLIEKKLGLLALINEESHFPQATDSTLLEKLHNQHANNHFYVKPRVAVNNFGVKHYAGEVQYDVRGILEKNRDTFRDDLLNLLRESRFDFIYDLFEHVSSRNNQDTLKCGSKHRRPTVSSQFKDSLHSLMATLSSSNPFFVRCIKPNTQKVRFTFDQAVVLNQLRYSGMLETVRIRKAGYAVRRPFQDFYKRYKVLMRNAAVPDDIRGKCTALLQLYDSSNSEWQLGKTKVFLRESLEQKLEKQREEEVTRAAMVIRAHILGYLARKQYRKVLYCVVTIQKNYRAFLLRKRFLHLKKAAIVFQKRLRGQIARRIYRRLLAEKREEEEKRKREEEEQRKREEEERYEEAARKQQELEALQKSQRDAELPCDLEKQKENKQVEEILRLEKEIEDLQRMKERQQLSLTEASLQKLQQLRDEELKRLEDEACRAAQEFLESLNFDEIDECVRNIERSLSVGSEWGNKTRSQSELDRPRAHRGPSLPAASRPAPRLALPGSALVLVFSTLTDAGHFGGFFCWLTMGSLLVQFEDSEEDFDSRFDTDDELSYRRDSVYSCVTLPYFHSFLYMKGGLMNSWKRRWCVLKDETFLWFRSKQEALKQGWLHKKGGGSSTLSRRNWKKRWFVLRQSKLMYFENDSEEKLKGTLEVRTAKEIIDNTSKENGIDIIMADRTFHLIAESPEDASQWFSVLSQVHASTDQEIREMHDEQANPQNAVGTLDVGLIDSVCASDSPDRPNAFVIITANRVLHCNADTPEEMHHWITLLQRSKGDTRVEGQEFIVRGWLHKEVKNSPKMSSLKLKKRWFVLTHNSLDYYKSSEKNALKLGTLVLNSLCSVVPPDEKIFKETGYWNVTVYGRKHCYRLYTKLLNEATRWSSAIQNVTDTKAPIDTPTQQLIQDIKENCLNSDVVEQIYKRNPILRHTHHPLHSPLLPLPYGDINLNLLKDKGYTTLQDEAIKIFNSLQQLESMSDPIPIIQGILQTGHDLRPLRDELYCQLIKQTNKVPQPGSAGNLCSWQILTCLSCTLLPSRGILKYLRFHLRRIREQFPGTEMEKYSLFIYESLKKTKCREFVPSRDEIEALIHRQEMTSTVYCHGGGSCKITINSHTTAGEVVEKLIRGLAMEDSRNMFALFEYNGSVDKAIESRTIVADVLAKFEKLAATSEVGDLPWKFYFKLYCFLDTDNVPKDSVEFAFMFEQAHEAVIRGHYPAPEENLQVLAALRLQYLQGDYSLHASVPPLEDIYSLQRLKARISQSTKSFTPCERLEKRRTSFLEGTLRRSFRTGSVVRQKVEEEQMLDMWIKEEVSSARASIIDKWKKLQGMGQEQAMTKYMALIKEWPGYGSTLFDVECKEGGFPQDLWLGVSADAVSVYKRGEGRPLEVFQYEHILSFGAPLANTYKIVVDERELLFETSEVVDVAKLMKAYISMIVKKRYSTSRSVSSQGSSR</sequence>
<dbReference type="SUPFAM" id="SSF47031">
    <property type="entry name" value="Second domain of FERM"/>
    <property type="match status" value="1"/>
</dbReference>
<dbReference type="SMART" id="SM00139">
    <property type="entry name" value="MyTH4"/>
    <property type="match status" value="1"/>
</dbReference>
<evidence type="ECO:0000256" key="27">
    <source>
        <dbReference type="PROSITE-ProRule" id="PRU00782"/>
    </source>
</evidence>
<dbReference type="Gene3D" id="3.10.20.90">
    <property type="entry name" value="Phosphatidylinositol 3-kinase Catalytic Subunit, Chain A, domain 1"/>
    <property type="match status" value="1"/>
</dbReference>
<dbReference type="PANTHER" id="PTHR46049:SF2">
    <property type="entry name" value="UNCONVENTIONAL MYOSIN-X"/>
    <property type="match status" value="1"/>
</dbReference>
<dbReference type="FunFam" id="1.25.40.530:FF:000001">
    <property type="entry name" value="Pleckstrin homology domain-containing family H member 2"/>
    <property type="match status" value="1"/>
</dbReference>
<dbReference type="CDD" id="cd13297">
    <property type="entry name" value="PH3_MyoX-like"/>
    <property type="match status" value="1"/>
</dbReference>
<dbReference type="Gene3D" id="1.20.5.190">
    <property type="match status" value="1"/>
</dbReference>
<dbReference type="InterPro" id="IPR001609">
    <property type="entry name" value="Myosin_head_motor_dom-like"/>
</dbReference>
<evidence type="ECO:0000256" key="18">
    <source>
        <dbReference type="ARBA" id="ARBA00023054"/>
    </source>
</evidence>
<dbReference type="GO" id="GO:0005547">
    <property type="term" value="F:phosphatidylinositol-3,4,5-trisphosphate binding"/>
    <property type="evidence" value="ECO:0007669"/>
    <property type="project" value="TreeGrafter"/>
</dbReference>
<dbReference type="CDD" id="cd17206">
    <property type="entry name" value="FERM_F1_Myosin-X"/>
    <property type="match status" value="1"/>
</dbReference>
<dbReference type="InterPro" id="IPR000299">
    <property type="entry name" value="FERM_domain"/>
</dbReference>
<dbReference type="CDD" id="cd14873">
    <property type="entry name" value="MYSc_Myo10"/>
    <property type="match status" value="1"/>
</dbReference>
<feature type="region of interest" description="Disordered" evidence="28">
    <location>
        <begin position="765"/>
        <end position="784"/>
    </location>
</feature>
<keyword evidence="9" id="KW-0813">Transport</keyword>
<dbReference type="CDD" id="cd14473">
    <property type="entry name" value="FERM_B-lobe"/>
    <property type="match status" value="1"/>
</dbReference>
<evidence type="ECO:0000256" key="6">
    <source>
        <dbReference type="ARBA" id="ARBA00004516"/>
    </source>
</evidence>
<dbReference type="InterPro" id="IPR038185">
    <property type="entry name" value="MyTH4_dom_sf"/>
</dbReference>
<keyword evidence="12" id="KW-0597">Phosphoprotein</keyword>
<dbReference type="Pfam" id="PF21989">
    <property type="entry name" value="RA_2"/>
    <property type="match status" value="1"/>
</dbReference>
<dbReference type="Gene3D" id="3.40.850.10">
    <property type="entry name" value="Kinesin motor domain"/>
    <property type="match status" value="2"/>
</dbReference>
<evidence type="ECO:0000313" key="33">
    <source>
        <dbReference type="Ensembl" id="ENSUMAP00000030013"/>
    </source>
</evidence>
<dbReference type="GeneTree" id="ENSGT00940000155469"/>
<evidence type="ECO:0000256" key="5">
    <source>
        <dbReference type="ARBA" id="ARBA00004514"/>
    </source>
</evidence>
<dbReference type="FunFam" id="3.10.20.90:FF:000126">
    <property type="entry name" value="unconventional myosin-X"/>
    <property type="match status" value="1"/>
</dbReference>
<dbReference type="PROSITE" id="PS50057">
    <property type="entry name" value="FERM_3"/>
    <property type="match status" value="1"/>
</dbReference>
<feature type="region of interest" description="Disordered" evidence="28">
    <location>
        <begin position="900"/>
        <end position="927"/>
    </location>
</feature>
<evidence type="ECO:0000256" key="8">
    <source>
        <dbReference type="ARBA" id="ARBA00008314"/>
    </source>
</evidence>
<keyword evidence="24" id="KW-0966">Cell projection</keyword>
<feature type="region of interest" description="Actin-binding" evidence="27">
    <location>
        <begin position="565"/>
        <end position="587"/>
    </location>
</feature>
<dbReference type="InterPro" id="IPR031971">
    <property type="entry name" value="MYO10_CC"/>
</dbReference>
<evidence type="ECO:0000256" key="16">
    <source>
        <dbReference type="ARBA" id="ARBA00022860"/>
    </source>
</evidence>
<evidence type="ECO:0000256" key="23">
    <source>
        <dbReference type="ARBA" id="ARBA00023212"/>
    </source>
</evidence>
<dbReference type="InterPro" id="IPR036124">
    <property type="entry name" value="MYSc_Myo10"/>
</dbReference>
<evidence type="ECO:0000259" key="32">
    <source>
        <dbReference type="PROSITE" id="PS51456"/>
    </source>
</evidence>
<evidence type="ECO:0000256" key="13">
    <source>
        <dbReference type="ARBA" id="ARBA00022737"/>
    </source>
</evidence>
<dbReference type="GO" id="GO:0008360">
    <property type="term" value="P:regulation of cell shape"/>
    <property type="evidence" value="ECO:0007669"/>
    <property type="project" value="UniProtKB-ARBA"/>
</dbReference>
<evidence type="ECO:0000256" key="21">
    <source>
        <dbReference type="ARBA" id="ARBA00023175"/>
    </source>
</evidence>
<keyword evidence="16" id="KW-0112">Calmodulin-binding</keyword>
<evidence type="ECO:0000256" key="24">
    <source>
        <dbReference type="ARBA" id="ARBA00023273"/>
    </source>
</evidence>
<evidence type="ECO:0000256" key="14">
    <source>
        <dbReference type="ARBA" id="ARBA00022741"/>
    </source>
</evidence>
<dbReference type="GO" id="GO:0005516">
    <property type="term" value="F:calmodulin binding"/>
    <property type="evidence" value="ECO:0007669"/>
    <property type="project" value="UniProtKB-KW"/>
</dbReference>
<dbReference type="FunFam" id="1.20.80.10:FF:000020">
    <property type="entry name" value="Unconventional myosin-X"/>
    <property type="match status" value="1"/>
</dbReference>
<feature type="domain" description="MyTH4" evidence="31">
    <location>
        <begin position="1368"/>
        <end position="1516"/>
    </location>
</feature>
<dbReference type="Gene3D" id="2.30.29.30">
    <property type="entry name" value="Pleckstrin-homology domain (PH domain)/Phosphotyrosine-binding domain (PTB)"/>
    <property type="match status" value="4"/>
</dbReference>
<evidence type="ECO:0000256" key="3">
    <source>
        <dbReference type="ARBA" id="ARBA00004495"/>
    </source>
</evidence>
<keyword evidence="15 27" id="KW-0067">ATP-binding</keyword>
<dbReference type="InterPro" id="IPR036961">
    <property type="entry name" value="Kinesin_motor_dom_sf"/>
</dbReference>
<dbReference type="GO" id="GO:0031527">
    <property type="term" value="C:filopodium membrane"/>
    <property type="evidence" value="ECO:0007669"/>
    <property type="project" value="UniProtKB-SubCell"/>
</dbReference>
<organism evidence="33">
    <name type="scientific">Ursus maritimus</name>
    <name type="common">Polar bear</name>
    <name type="synonym">Thalarctos maritimus</name>
    <dbReference type="NCBI Taxonomy" id="29073"/>
    <lineage>
        <taxon>Eukaryota</taxon>
        <taxon>Metazoa</taxon>
        <taxon>Chordata</taxon>
        <taxon>Craniata</taxon>
        <taxon>Vertebrata</taxon>
        <taxon>Euteleostomi</taxon>
        <taxon>Mammalia</taxon>
        <taxon>Eutheria</taxon>
        <taxon>Laurasiatheria</taxon>
        <taxon>Carnivora</taxon>
        <taxon>Caniformia</taxon>
        <taxon>Ursidae</taxon>
        <taxon>Ursus</taxon>
    </lineage>
</organism>
<proteinExistence type="inferred from homology"/>
<dbReference type="InterPro" id="IPR027417">
    <property type="entry name" value="P-loop_NTPase"/>
</dbReference>
<feature type="domain" description="PH" evidence="29">
    <location>
        <begin position="1033"/>
        <end position="1131"/>
    </location>
</feature>
<dbReference type="InterPro" id="IPR000048">
    <property type="entry name" value="IQ_motif_EF-hand-BS"/>
</dbReference>
<dbReference type="PROSITE" id="PS51456">
    <property type="entry name" value="MYOSIN_MOTOR"/>
    <property type="match status" value="1"/>
</dbReference>
<keyword evidence="17" id="KW-0007">Acetylation</keyword>
<keyword evidence="23" id="KW-0206">Cytoskeleton</keyword>
<dbReference type="InterPro" id="IPR041797">
    <property type="entry name" value="MyoX_FERM_C"/>
</dbReference>
<evidence type="ECO:0000256" key="25">
    <source>
        <dbReference type="ARBA" id="ARBA00069451"/>
    </source>
</evidence>
<dbReference type="Gene3D" id="6.20.240.20">
    <property type="match status" value="1"/>
</dbReference>
<keyword evidence="13" id="KW-0677">Repeat</keyword>
<keyword evidence="10" id="KW-1003">Cell membrane</keyword>
<accession>A0A452V8V4</accession>
<reference evidence="33" key="1">
    <citation type="submission" date="2019-03" db="UniProtKB">
        <authorList>
            <consortium name="Ensembl"/>
        </authorList>
    </citation>
    <scope>IDENTIFICATION</scope>
</reference>
<dbReference type="Ensembl" id="ENSUMAT00000035461.1">
    <property type="protein sequence ID" value="ENSUMAP00000030013.1"/>
    <property type="gene ID" value="ENSUMAG00000021360.1"/>
</dbReference>
<feature type="compositionally biased region" description="Low complexity" evidence="28">
    <location>
        <begin position="917"/>
        <end position="927"/>
    </location>
</feature>
<evidence type="ECO:0000256" key="20">
    <source>
        <dbReference type="ARBA" id="ARBA00023136"/>
    </source>
</evidence>
<keyword evidence="18" id="KW-0175">Coiled coil</keyword>
<dbReference type="PANTHER" id="PTHR46049">
    <property type="entry name" value="AGAP003327-PA"/>
    <property type="match status" value="1"/>
</dbReference>
<evidence type="ECO:0000256" key="1">
    <source>
        <dbReference type="ARBA" id="ARBA00004245"/>
    </source>
</evidence>
<dbReference type="Gene3D" id="1.20.58.530">
    <property type="match status" value="1"/>
</dbReference>
<dbReference type="Gene3D" id="1.25.40.530">
    <property type="entry name" value="MyTH4 domain"/>
    <property type="match status" value="1"/>
</dbReference>
<keyword evidence="11" id="KW-0963">Cytoplasm</keyword>
<evidence type="ECO:0000256" key="10">
    <source>
        <dbReference type="ARBA" id="ARBA00022475"/>
    </source>
</evidence>
<dbReference type="SMART" id="SM00242">
    <property type="entry name" value="MYSc"/>
    <property type="match status" value="1"/>
</dbReference>
<dbReference type="SUPFAM" id="SSF50729">
    <property type="entry name" value="PH domain-like"/>
    <property type="match status" value="4"/>
</dbReference>
<dbReference type="FunFam" id="1.10.10.820:FF:000001">
    <property type="entry name" value="Myosin heavy chain"/>
    <property type="match status" value="1"/>
</dbReference>
<evidence type="ECO:0000256" key="15">
    <source>
        <dbReference type="ARBA" id="ARBA00022840"/>
    </source>
</evidence>
<comment type="subcellular location">
    <subcellularLocation>
        <location evidence="6">Cell projection</location>
        <location evidence="6">Filopodium membrane</location>
        <topology evidence="6">Peripheral membrane protein</topology>
    </subcellularLocation>
    <subcellularLocation>
        <location evidence="3">Cell projection</location>
        <location evidence="3">Filopodium tip</location>
    </subcellularLocation>
    <subcellularLocation>
        <location evidence="4">Cell projection</location>
        <location evidence="4">Lamellipodium</location>
    </subcellularLocation>
    <subcellularLocation>
        <location evidence="2">Cell projection</location>
        <location evidence="2">Ruffle</location>
    </subcellularLocation>
    <subcellularLocation>
        <location evidence="7">Cytoplasm</location>
        <location evidence="7">Cell cortex</location>
    </subcellularLocation>
    <subcellularLocation>
        <location evidence="1">Cytoplasm</location>
        <location evidence="1">Cytoskeleton</location>
    </subcellularLocation>
    <subcellularLocation>
        <location evidence="5">Cytoplasm</location>
        <location evidence="5">Cytosol</location>
    </subcellularLocation>
</comment>
<dbReference type="InterPro" id="IPR000857">
    <property type="entry name" value="MyTH4_dom"/>
</dbReference>
<comment type="similarity">
    <text evidence="8 27">Belongs to the TRAFAC class myosin-kinesin ATPase superfamily. Myosin family.</text>
</comment>
<dbReference type="InterPro" id="IPR011993">
    <property type="entry name" value="PH-like_dom_sf"/>
</dbReference>
<dbReference type="GO" id="GO:0051489">
    <property type="term" value="P:regulation of filopodium assembly"/>
    <property type="evidence" value="ECO:0007669"/>
    <property type="project" value="TreeGrafter"/>
</dbReference>
<feature type="domain" description="FERM" evidence="30">
    <location>
        <begin position="1521"/>
        <end position="1865"/>
    </location>
</feature>
<evidence type="ECO:0000259" key="30">
    <source>
        <dbReference type="PROSITE" id="PS50057"/>
    </source>
</evidence>
<evidence type="ECO:0000256" key="2">
    <source>
        <dbReference type="ARBA" id="ARBA00004466"/>
    </source>
</evidence>
<dbReference type="PRINTS" id="PR00193">
    <property type="entry name" value="MYOSINHEAVY"/>
</dbReference>
<evidence type="ECO:0000256" key="9">
    <source>
        <dbReference type="ARBA" id="ARBA00022448"/>
    </source>
</evidence>
<evidence type="ECO:0000256" key="28">
    <source>
        <dbReference type="SAM" id="MobiDB-lite"/>
    </source>
</evidence>
<keyword evidence="21 27" id="KW-0505">Motor protein</keyword>
<evidence type="ECO:0000256" key="7">
    <source>
        <dbReference type="ARBA" id="ARBA00004544"/>
    </source>
</evidence>
<evidence type="ECO:0000256" key="19">
    <source>
        <dbReference type="ARBA" id="ARBA00023123"/>
    </source>
</evidence>
<dbReference type="GO" id="GO:0060002">
    <property type="term" value="F:plus-end directed microfilament motor activity"/>
    <property type="evidence" value="ECO:0007669"/>
    <property type="project" value="TreeGrafter"/>
</dbReference>
<feature type="binding site" evidence="27">
    <location>
        <begin position="117"/>
        <end position="124"/>
    </location>
    <ligand>
        <name>ATP</name>
        <dbReference type="ChEBI" id="CHEBI:30616"/>
    </ligand>
</feature>
<dbReference type="Pfam" id="PF00373">
    <property type="entry name" value="FERM_M"/>
    <property type="match status" value="1"/>
</dbReference>
<dbReference type="GO" id="GO:0051015">
    <property type="term" value="F:actin filament binding"/>
    <property type="evidence" value="ECO:0007669"/>
    <property type="project" value="TreeGrafter"/>
</dbReference>
<dbReference type="Gene3D" id="1.20.5.170">
    <property type="match status" value="1"/>
</dbReference>
<evidence type="ECO:0000256" key="22">
    <source>
        <dbReference type="ARBA" id="ARBA00023203"/>
    </source>
</evidence>
<evidence type="ECO:0000256" key="26">
    <source>
        <dbReference type="ARBA" id="ARBA00078788"/>
    </source>
</evidence>
<dbReference type="Gene3D" id="1.20.120.720">
    <property type="entry name" value="Myosin VI head, motor domain, U50 subdomain"/>
    <property type="match status" value="1"/>
</dbReference>
<keyword evidence="19 27" id="KW-0518">Myosin</keyword>
<dbReference type="PROSITE" id="PS51016">
    <property type="entry name" value="MYTH4"/>
    <property type="match status" value="1"/>
</dbReference>
<evidence type="ECO:0000256" key="11">
    <source>
        <dbReference type="ARBA" id="ARBA00022490"/>
    </source>
</evidence>
<keyword evidence="14 27" id="KW-0547">Nucleotide-binding</keyword>
<dbReference type="GO" id="GO:0005829">
    <property type="term" value="C:cytosol"/>
    <property type="evidence" value="ECO:0007669"/>
    <property type="project" value="UniProtKB-SubCell"/>
</dbReference>
<dbReference type="Pfam" id="PF00612">
    <property type="entry name" value="IQ"/>
    <property type="match status" value="3"/>
</dbReference>
<evidence type="ECO:0000256" key="4">
    <source>
        <dbReference type="ARBA" id="ARBA00004510"/>
    </source>
</evidence>
<dbReference type="InterPro" id="IPR001849">
    <property type="entry name" value="PH_domain"/>
</dbReference>
<keyword evidence="20" id="KW-0472">Membrane</keyword>
<dbReference type="InterPro" id="IPR035963">
    <property type="entry name" value="FERM_2"/>
</dbReference>
<dbReference type="SUPFAM" id="SSF52540">
    <property type="entry name" value="P-loop containing nucleoside triphosphate hydrolases"/>
    <property type="match status" value="1"/>
</dbReference>
<dbReference type="CDD" id="cd13202">
    <property type="entry name" value="FERM_C_MyoX"/>
    <property type="match status" value="1"/>
</dbReference>
<dbReference type="Gene3D" id="1.20.80.10">
    <property type="match status" value="1"/>
</dbReference>
<dbReference type="InterPro" id="IPR051724">
    <property type="entry name" value="Actin_motor_Myosin"/>
</dbReference>
<dbReference type="FunFam" id="2.30.29.30:FF:000236">
    <property type="entry name" value="Unconventional myosin-X"/>
    <property type="match status" value="1"/>
</dbReference>
<dbReference type="InterPro" id="IPR014352">
    <property type="entry name" value="FERM/acyl-CoA-bd_prot_sf"/>
</dbReference>
<dbReference type="Pfam" id="PF00063">
    <property type="entry name" value="Myosin_head"/>
    <property type="match status" value="2"/>
</dbReference>
<evidence type="ECO:0000256" key="12">
    <source>
        <dbReference type="ARBA" id="ARBA00022553"/>
    </source>
</evidence>
<dbReference type="FunFam" id="3.40.850.10:FF:000008">
    <property type="entry name" value="Putative unconventional myosin-IXa"/>
    <property type="match status" value="1"/>
</dbReference>
<dbReference type="SMART" id="SM00295">
    <property type="entry name" value="B41"/>
    <property type="match status" value="1"/>
</dbReference>
<keyword evidence="22 27" id="KW-0009">Actin-binding</keyword>
<dbReference type="InterPro" id="IPR019749">
    <property type="entry name" value="Band_41_domain"/>
</dbReference>
<name>A0A452V8V4_URSMA</name>
<dbReference type="Pfam" id="PF00784">
    <property type="entry name" value="MyTH4"/>
    <property type="match status" value="1"/>
</dbReference>